<organism evidence="3 4">
    <name type="scientific">Nadsonia fulvescens var. elongata DSM 6958</name>
    <dbReference type="NCBI Taxonomy" id="857566"/>
    <lineage>
        <taxon>Eukaryota</taxon>
        <taxon>Fungi</taxon>
        <taxon>Dikarya</taxon>
        <taxon>Ascomycota</taxon>
        <taxon>Saccharomycotina</taxon>
        <taxon>Dipodascomycetes</taxon>
        <taxon>Dipodascales</taxon>
        <taxon>Dipodascales incertae sedis</taxon>
        <taxon>Nadsonia</taxon>
    </lineage>
</organism>
<dbReference type="PANTHER" id="PTHR23509:SF10">
    <property type="entry name" value="LD21067P"/>
    <property type="match status" value="1"/>
</dbReference>
<dbReference type="PANTHER" id="PTHR23509">
    <property type="entry name" value="PA-PL1 PHOSPHOLIPASE FAMILY"/>
    <property type="match status" value="1"/>
</dbReference>
<feature type="compositionally biased region" description="Polar residues" evidence="1">
    <location>
        <begin position="685"/>
        <end position="699"/>
    </location>
</feature>
<dbReference type="Proteomes" id="UP000095009">
    <property type="component" value="Unassembled WGS sequence"/>
</dbReference>
<feature type="domain" description="DDHD" evidence="2">
    <location>
        <begin position="562"/>
        <end position="785"/>
    </location>
</feature>
<dbReference type="AlphaFoldDB" id="A0A1E3PEZ8"/>
<dbReference type="SMART" id="SM01127">
    <property type="entry name" value="DDHD"/>
    <property type="match status" value="1"/>
</dbReference>
<feature type="region of interest" description="Disordered" evidence="1">
    <location>
        <begin position="293"/>
        <end position="322"/>
    </location>
</feature>
<dbReference type="InterPro" id="IPR057826">
    <property type="entry name" value="WWE_C20G8.02"/>
</dbReference>
<evidence type="ECO:0000259" key="2">
    <source>
        <dbReference type="PROSITE" id="PS51043"/>
    </source>
</evidence>
<keyword evidence="4" id="KW-1185">Reference proteome</keyword>
<reference evidence="3 4" key="1">
    <citation type="journal article" date="2016" name="Proc. Natl. Acad. Sci. U.S.A.">
        <title>Comparative genomics of biotechnologically important yeasts.</title>
        <authorList>
            <person name="Riley R."/>
            <person name="Haridas S."/>
            <person name="Wolfe K.H."/>
            <person name="Lopes M.R."/>
            <person name="Hittinger C.T."/>
            <person name="Goeker M."/>
            <person name="Salamov A.A."/>
            <person name="Wisecaver J.H."/>
            <person name="Long T.M."/>
            <person name="Calvey C.H."/>
            <person name="Aerts A.L."/>
            <person name="Barry K.W."/>
            <person name="Choi C."/>
            <person name="Clum A."/>
            <person name="Coughlan A.Y."/>
            <person name="Deshpande S."/>
            <person name="Douglass A.P."/>
            <person name="Hanson S.J."/>
            <person name="Klenk H.-P."/>
            <person name="LaButti K.M."/>
            <person name="Lapidus A."/>
            <person name="Lindquist E.A."/>
            <person name="Lipzen A.M."/>
            <person name="Meier-Kolthoff J.P."/>
            <person name="Ohm R.A."/>
            <person name="Otillar R.P."/>
            <person name="Pangilinan J.L."/>
            <person name="Peng Y."/>
            <person name="Rokas A."/>
            <person name="Rosa C.A."/>
            <person name="Scheuner C."/>
            <person name="Sibirny A.A."/>
            <person name="Slot J.C."/>
            <person name="Stielow J.B."/>
            <person name="Sun H."/>
            <person name="Kurtzman C.P."/>
            <person name="Blackwell M."/>
            <person name="Grigoriev I.V."/>
            <person name="Jeffries T.W."/>
        </authorList>
    </citation>
    <scope>NUCLEOTIDE SEQUENCE [LARGE SCALE GENOMIC DNA]</scope>
    <source>
        <strain evidence="3 4">DSM 6958</strain>
    </source>
</reference>
<dbReference type="InterPro" id="IPR058055">
    <property type="entry name" value="PA-PLA1"/>
</dbReference>
<gene>
    <name evidence="3" type="ORF">NADFUDRAFT_84042</name>
</gene>
<dbReference type="GO" id="GO:0046872">
    <property type="term" value="F:metal ion binding"/>
    <property type="evidence" value="ECO:0007669"/>
    <property type="project" value="InterPro"/>
</dbReference>
<dbReference type="InterPro" id="IPR055555">
    <property type="entry name" value="PA-PLA1_DUF7131"/>
</dbReference>
<accession>A0A1E3PEZ8</accession>
<evidence type="ECO:0000256" key="1">
    <source>
        <dbReference type="SAM" id="MobiDB-lite"/>
    </source>
</evidence>
<dbReference type="STRING" id="857566.A0A1E3PEZ8"/>
<name>A0A1E3PEZ8_9ASCO</name>
<dbReference type="Pfam" id="PF23465">
    <property type="entry name" value="DUF7131"/>
    <property type="match status" value="1"/>
</dbReference>
<sequence>MEVRWFFAVDVAKKKPAWMVMSDSEKTNIEEPFVRDETVPKTFKTFSVHDSKRLELGYQQQKLRQKLTQGEEDDTMDIDFTDIPVQEDHLFKVDLTTLELSPIYWEGPIYEVRRGTWFIKDGSDHVPCDAELAEQLEVGFLRNKPYLINKPEESVITDDADSKVEKDLPMVSIKTTGDGEKHVIYTNDGQGGWILSSTIYGTLSSKIMTSLTADIALGGKRIVRGYPRPKPSSENDNKSPKATESTSSSKASDPKKKSSTKKNTQDSTDSSLLDKLSATLVLPLETIMSASDISDSEKTGYNEDFEPDEVEGTGTEIPGSDMSRIDVRNVDHLVLCVHGIGQRLGKRVESVNFVHDINIFRQKIKDAFTTDANADIHELLFPGLTENRQRYAKELTKRNAKDSIFQDVANIFTDSTLDQNKPKTIKKEDCTVQVLPVLWRHHIDFNITSQESLNSDDVSLNDITVKAIQPIRQLTGDLILDVLLYYQPHYLDQILRASIRECNSIYRIFKQRNPEFKGKVSIMGHSLGSAICFDMLSSQQESLPLPLISQLGFDDQPSETHLEFDVDTYLAVGSPVGLFQLLKGNRIAARDRGCAIFQDINPSATKALARPKVRQFYNIYHPCDPVAYRVEPLIHHSASQLVSELVPYTKFGFGNREFNNLTEKFTEGANWANSVWKNVLEDTENPLTKNSSNSNQGISQDRLPKQPVGHKDLSAEPMLKREKERMEAIRKEVNGKLYSLNQTGRVDYALQEGALEISALAAIASHVSYFSDQDVANFLLRALYLNQKAEDGTVIQINNEEKY</sequence>
<dbReference type="InterPro" id="IPR029058">
    <property type="entry name" value="AB_hydrolase_fold"/>
</dbReference>
<feature type="region of interest" description="Disordered" evidence="1">
    <location>
        <begin position="684"/>
        <end position="711"/>
    </location>
</feature>
<dbReference type="PROSITE" id="PS51043">
    <property type="entry name" value="DDHD"/>
    <property type="match status" value="1"/>
</dbReference>
<dbReference type="InterPro" id="IPR004177">
    <property type="entry name" value="DDHD_dom"/>
</dbReference>
<evidence type="ECO:0000313" key="3">
    <source>
        <dbReference type="EMBL" id="ODQ63996.1"/>
    </source>
</evidence>
<feature type="compositionally biased region" description="Basic and acidic residues" evidence="1">
    <location>
        <begin position="231"/>
        <end position="241"/>
    </location>
</feature>
<evidence type="ECO:0000313" key="4">
    <source>
        <dbReference type="Proteomes" id="UP000095009"/>
    </source>
</evidence>
<dbReference type="OrthoDB" id="69269at2759"/>
<dbReference type="GO" id="GO:0005737">
    <property type="term" value="C:cytoplasm"/>
    <property type="evidence" value="ECO:0007669"/>
    <property type="project" value="TreeGrafter"/>
</dbReference>
<dbReference type="SUPFAM" id="SSF53474">
    <property type="entry name" value="alpha/beta-Hydrolases"/>
    <property type="match status" value="1"/>
</dbReference>
<proteinExistence type="predicted"/>
<dbReference type="Pfam" id="PF23463">
    <property type="entry name" value="WWE_2"/>
    <property type="match status" value="1"/>
</dbReference>
<feature type="compositionally biased region" description="Low complexity" evidence="1">
    <location>
        <begin position="242"/>
        <end position="251"/>
    </location>
</feature>
<feature type="region of interest" description="Disordered" evidence="1">
    <location>
        <begin position="223"/>
        <end position="269"/>
    </location>
</feature>
<protein>
    <submittedName>
        <fullName evidence="3">DDHD-domain-containing protein</fullName>
    </submittedName>
</protein>
<dbReference type="EMBL" id="KV454413">
    <property type="protein sequence ID" value="ODQ63996.1"/>
    <property type="molecule type" value="Genomic_DNA"/>
</dbReference>
<dbReference type="GO" id="GO:0004620">
    <property type="term" value="F:phospholipase activity"/>
    <property type="evidence" value="ECO:0007669"/>
    <property type="project" value="TreeGrafter"/>
</dbReference>
<dbReference type="Pfam" id="PF02862">
    <property type="entry name" value="DDHD"/>
    <property type="match status" value="1"/>
</dbReference>